<comment type="caution">
    <text evidence="22">The sequence shown here is derived from an EMBL/GenBank/DDBJ whole genome shotgun (WGS) entry which is preliminary data.</text>
</comment>
<feature type="domain" description="Peptidase M1 alanyl aminopeptidase C-terminal" evidence="20">
    <location>
        <begin position="548"/>
        <end position="870"/>
    </location>
</feature>
<comment type="similarity">
    <text evidence="4">Belongs to the peptidase M1 family.</text>
</comment>
<evidence type="ECO:0000256" key="17">
    <source>
        <dbReference type="NCBIfam" id="TIGR02414"/>
    </source>
</evidence>
<comment type="function">
    <text evidence="16">Aminopeptidase N is involved in the degradation of intracellular peptides generated by protein breakdown during normal growth as well as in response to nutrient starvation.</text>
</comment>
<dbReference type="FunFam" id="2.60.40.1730:FF:000005">
    <property type="entry name" value="Aminopeptidase N"/>
    <property type="match status" value="1"/>
</dbReference>
<dbReference type="EMBL" id="JABWPM010000003">
    <property type="protein sequence ID" value="NUY95899.1"/>
    <property type="molecule type" value="Genomic_DNA"/>
</dbReference>
<dbReference type="CDD" id="cd09600">
    <property type="entry name" value="M1_APN"/>
    <property type="match status" value="1"/>
</dbReference>
<evidence type="ECO:0000313" key="22">
    <source>
        <dbReference type="EMBL" id="NUY95899.1"/>
    </source>
</evidence>
<dbReference type="FunFam" id="2.60.40.1840:FF:000001">
    <property type="entry name" value="Aminopeptidase N"/>
    <property type="match status" value="1"/>
</dbReference>
<evidence type="ECO:0000256" key="3">
    <source>
        <dbReference type="ARBA" id="ARBA00004515"/>
    </source>
</evidence>
<dbReference type="Gene3D" id="1.10.390.10">
    <property type="entry name" value="Neutral Protease Domain 2"/>
    <property type="match status" value="1"/>
</dbReference>
<feature type="domain" description="Peptidase M1 membrane alanine aminopeptidase" evidence="18">
    <location>
        <begin position="225"/>
        <end position="439"/>
    </location>
</feature>
<gene>
    <name evidence="22" type="primary">pepN</name>
    <name evidence="22" type="ORF">HU668_05420</name>
</gene>
<dbReference type="InterPro" id="IPR012779">
    <property type="entry name" value="Peptidase_M1_pepN"/>
</dbReference>
<evidence type="ECO:0000256" key="7">
    <source>
        <dbReference type="ARBA" id="ARBA00022438"/>
    </source>
</evidence>
<keyword evidence="8" id="KW-1003">Cell membrane</keyword>
<evidence type="ECO:0000256" key="16">
    <source>
        <dbReference type="ARBA" id="ARBA00059739"/>
    </source>
</evidence>
<dbReference type="InterPro" id="IPR045357">
    <property type="entry name" value="Aminopeptidase_N-like_N"/>
</dbReference>
<dbReference type="GeneID" id="57344422"/>
<name>A0A7Y6NCA0_9GAMM</name>
<dbReference type="Pfam" id="PF01433">
    <property type="entry name" value="Peptidase_M1"/>
    <property type="match status" value="1"/>
</dbReference>
<dbReference type="InterPro" id="IPR024601">
    <property type="entry name" value="Peptidase_M1_pepN_C"/>
</dbReference>
<evidence type="ECO:0000256" key="14">
    <source>
        <dbReference type="ARBA" id="ARBA00023049"/>
    </source>
</evidence>
<evidence type="ECO:0000256" key="15">
    <source>
        <dbReference type="ARBA" id="ARBA00023136"/>
    </source>
</evidence>
<evidence type="ECO:0000256" key="4">
    <source>
        <dbReference type="ARBA" id="ARBA00010136"/>
    </source>
</evidence>
<dbReference type="Gene3D" id="2.60.40.1730">
    <property type="entry name" value="tricorn interacting facor f3 domain"/>
    <property type="match status" value="1"/>
</dbReference>
<feature type="domain" description="Aminopeptidase N-like N-terminal" evidence="21">
    <location>
        <begin position="79"/>
        <end position="186"/>
    </location>
</feature>
<dbReference type="Pfam" id="PF17900">
    <property type="entry name" value="Peptidase_M1_N"/>
    <property type="match status" value="1"/>
</dbReference>
<evidence type="ECO:0000256" key="1">
    <source>
        <dbReference type="ARBA" id="ARBA00000098"/>
    </source>
</evidence>
<dbReference type="InterPro" id="IPR014782">
    <property type="entry name" value="Peptidase_M1_dom"/>
</dbReference>
<evidence type="ECO:0000256" key="8">
    <source>
        <dbReference type="ARBA" id="ARBA00022475"/>
    </source>
</evidence>
<comment type="subcellular location">
    <subcellularLocation>
        <location evidence="3">Cell inner membrane</location>
        <topology evidence="3">Peripheral membrane protein</topology>
        <orientation evidence="3">Cytoplasmic side</orientation>
    </subcellularLocation>
</comment>
<evidence type="ECO:0000256" key="2">
    <source>
        <dbReference type="ARBA" id="ARBA00001947"/>
    </source>
</evidence>
<dbReference type="InterPro" id="IPR001930">
    <property type="entry name" value="Peptidase_M1"/>
</dbReference>
<keyword evidence="15" id="KW-0472">Membrane</keyword>
<organism evidence="22 23">
    <name type="scientific">Pantoea brenneri</name>
    <dbReference type="NCBI Taxonomy" id="472694"/>
    <lineage>
        <taxon>Bacteria</taxon>
        <taxon>Pseudomonadati</taxon>
        <taxon>Pseudomonadota</taxon>
        <taxon>Gammaproteobacteria</taxon>
        <taxon>Enterobacterales</taxon>
        <taxon>Erwiniaceae</taxon>
        <taxon>Pantoea</taxon>
    </lineage>
</organism>
<dbReference type="FunFam" id="1.25.50.10:FF:000001">
    <property type="entry name" value="Aminopeptidase N"/>
    <property type="match status" value="1"/>
</dbReference>
<evidence type="ECO:0000256" key="5">
    <source>
        <dbReference type="ARBA" id="ARBA00012564"/>
    </source>
</evidence>
<dbReference type="Gene3D" id="2.60.40.1840">
    <property type="match status" value="1"/>
</dbReference>
<dbReference type="RefSeq" id="WP_069728113.1">
    <property type="nucleotide sequence ID" value="NZ_JABWPE010000004.1"/>
</dbReference>
<dbReference type="PANTHER" id="PTHR46322:SF1">
    <property type="entry name" value="PUROMYCIN-SENSITIVE AMINOPEPTIDASE"/>
    <property type="match status" value="1"/>
</dbReference>
<dbReference type="SUPFAM" id="SSF55486">
    <property type="entry name" value="Metalloproteases ('zincins'), catalytic domain"/>
    <property type="match status" value="1"/>
</dbReference>
<dbReference type="GO" id="GO:0006508">
    <property type="term" value="P:proteolysis"/>
    <property type="evidence" value="ECO:0007669"/>
    <property type="project" value="UniProtKB-UniRule"/>
</dbReference>
<dbReference type="GO" id="GO:0005886">
    <property type="term" value="C:plasma membrane"/>
    <property type="evidence" value="ECO:0007669"/>
    <property type="project" value="UniProtKB-SubCell"/>
</dbReference>
<dbReference type="Pfam" id="PF17432">
    <property type="entry name" value="DUF3458_C"/>
    <property type="match status" value="1"/>
</dbReference>
<dbReference type="PRINTS" id="PR00756">
    <property type="entry name" value="ALADIPTASE"/>
</dbReference>
<dbReference type="GO" id="GO:0016285">
    <property type="term" value="F:alanyl aminopeptidase activity"/>
    <property type="evidence" value="ECO:0007669"/>
    <property type="project" value="UniProtKB-EC"/>
</dbReference>
<keyword evidence="11" id="KW-0479">Metal-binding</keyword>
<dbReference type="Pfam" id="PF11940">
    <property type="entry name" value="DUF3458"/>
    <property type="match status" value="1"/>
</dbReference>
<evidence type="ECO:0000259" key="19">
    <source>
        <dbReference type="Pfam" id="PF11940"/>
    </source>
</evidence>
<dbReference type="Gene3D" id="1.25.50.10">
    <property type="entry name" value="Peptidase M1, alanyl aminopeptidase, C-terminal domain"/>
    <property type="match status" value="1"/>
</dbReference>
<keyword evidence="7 22" id="KW-0031">Aminopeptidase</keyword>
<dbReference type="PANTHER" id="PTHR46322">
    <property type="entry name" value="PUROMYCIN-SENSITIVE AMINOPEPTIDASE"/>
    <property type="match status" value="1"/>
</dbReference>
<evidence type="ECO:0000259" key="20">
    <source>
        <dbReference type="Pfam" id="PF17432"/>
    </source>
</evidence>
<proteinExistence type="inferred from homology"/>
<keyword evidence="14" id="KW-0482">Metalloprotease</keyword>
<dbReference type="Proteomes" id="UP000566985">
    <property type="component" value="Unassembled WGS sequence"/>
</dbReference>
<dbReference type="NCBIfam" id="TIGR02414">
    <property type="entry name" value="pepN_proteo"/>
    <property type="match status" value="1"/>
</dbReference>
<dbReference type="FunFam" id="3.30.2010.30:FF:000002">
    <property type="entry name" value="Putative aminopeptidase N"/>
    <property type="match status" value="1"/>
</dbReference>
<dbReference type="InterPro" id="IPR038438">
    <property type="entry name" value="PepN_Ig-like_sf"/>
</dbReference>
<keyword evidence="9" id="KW-0997">Cell inner membrane</keyword>
<evidence type="ECO:0000256" key="11">
    <source>
        <dbReference type="ARBA" id="ARBA00022723"/>
    </source>
</evidence>
<keyword evidence="12 22" id="KW-0378">Hydrolase</keyword>
<dbReference type="GO" id="GO:0008270">
    <property type="term" value="F:zinc ion binding"/>
    <property type="evidence" value="ECO:0007669"/>
    <property type="project" value="InterPro"/>
</dbReference>
<dbReference type="InterPro" id="IPR027268">
    <property type="entry name" value="Peptidase_M4/M1_CTD_sf"/>
</dbReference>
<dbReference type="FunFam" id="1.10.390.10:FF:000002">
    <property type="entry name" value="Aminopeptidase N"/>
    <property type="match status" value="1"/>
</dbReference>
<sequence length="871" mass="99250">MTQQPQIKYRHDYRAPDYTITDIDLTFELDASTTRVTAISQVKRLGDSQADLRLDGEDLTLIALEVDGQPWTDYRQQNGALVLSQLPESFTLKIINDIHPDQNTALEGLYKSGEALCTQCEAEGFRHITWYLDRPDVLARFTTTIFADGERYPYLLSNGNRVDSGRDEQGRSWVKWQDPFPKPCYLFALVAGDFDVLRDSFTTRSGRDVALEIFVDRGNLDRADWAMTSLKNSMKWDEERFGLEYDLDIFMIVAVDFFNMGAMENKGLNVFNAKYVLAKAETATDKDYLGIEAVIGHEYFHNWTGNRVTCRDWFQLSLKEGLTVFRDQEFSSDLGSRAVNRIDNVRIVRGAQFAEDASPMAHPIRPDQVIEMNNFYTLTVYEKGSEVIRMLHTLLGEANFQKGMQLYFDRHDGSAATCDDFVQAMEDASNVDLSQFRRWYSQSGTPVLTVRDDYNPELEQYTLHVTQHTPATADQKEKLPLHIPLDIELYDNEGQVIPLQHNGHPVHHVLNVTEEFQSFIFDNVYFQPVPSLLREFSAPVKLDYKWSDAQLTFLMRHARNDFSRWDAAQSLLATYIRLNVARYQQGQHLSLPLHVADAFRAVLLDTDCDPALTALILTLPTENEIAELFDVIDPQAIALVRDALQRTLARELADEFFAIYNANQQSEYRVEHDAIGQRSLKNICLTYLAFGDAQLADKLVQAQYHQATNMTDSLAALSAAVAAQLPCRDALLAAYDERWHQDGLVMDKWFVLQATSPAANVLRNVRQLLNHRSFSMSNPNRVRSLVGAFASANPAAFHAKDGSGYKFLVEMLIDLNTRNPQVAARMVEPLIRLKRYDDDRQAMMREALEQLKGLEKLSGDLYEKITRALNA</sequence>
<keyword evidence="10" id="KW-0645">Protease</keyword>
<dbReference type="InterPro" id="IPR035414">
    <property type="entry name" value="Peptidase_M1_pepN_Ig-like"/>
</dbReference>
<reference evidence="22 23" key="1">
    <citation type="submission" date="2020-05" db="EMBL/GenBank/DDBJ databases">
        <title>Whole Genome Sequences of Enterobacteriales Associated with the International Space Station.</title>
        <authorList>
            <person name="Bharadwaj A."/>
            <person name="Daudu R."/>
            <person name="Singh N."/>
            <person name="Wood J."/>
            <person name="Debieu M."/>
            <person name="Mason C."/>
            <person name="Wang C."/>
            <person name="Venkateswaran K."/>
        </authorList>
    </citation>
    <scope>NUCLEOTIDE SEQUENCE [LARGE SCALE GENOMIC DNA]</scope>
    <source>
        <strain evidence="22 23">IF5SW-B1</strain>
    </source>
</reference>
<dbReference type="GO" id="GO:0008237">
    <property type="term" value="F:metallopeptidase activity"/>
    <property type="evidence" value="ECO:0007669"/>
    <property type="project" value="UniProtKB-UniRule"/>
</dbReference>
<evidence type="ECO:0000256" key="9">
    <source>
        <dbReference type="ARBA" id="ARBA00022519"/>
    </source>
</evidence>
<evidence type="ECO:0000256" key="6">
    <source>
        <dbReference type="ARBA" id="ARBA00015611"/>
    </source>
</evidence>
<dbReference type="Gene3D" id="3.30.2010.30">
    <property type="match status" value="1"/>
</dbReference>
<dbReference type="EC" id="3.4.11.2" evidence="5 17"/>
<dbReference type="SUPFAM" id="SSF63737">
    <property type="entry name" value="Leukotriene A4 hydrolase N-terminal domain"/>
    <property type="match status" value="1"/>
</dbReference>
<evidence type="ECO:0000256" key="13">
    <source>
        <dbReference type="ARBA" id="ARBA00022833"/>
    </source>
</evidence>
<accession>A0A7Y6NCA0</accession>
<comment type="catalytic activity">
    <reaction evidence="1">
        <text>Release of an N-terminal amino acid, Xaa-|-Yaa- from a peptide, amide or arylamide. Xaa is preferably Ala, but may be most amino acids including Pro (slow action). When a terminal hydrophobic residue is followed by a prolyl residue, the two may be released as an intact Xaa-Pro dipeptide.</text>
        <dbReference type="EC" id="3.4.11.2"/>
    </reaction>
</comment>
<evidence type="ECO:0000259" key="21">
    <source>
        <dbReference type="Pfam" id="PF17900"/>
    </source>
</evidence>
<keyword evidence="13" id="KW-0862">Zinc</keyword>
<protein>
    <recommendedName>
        <fullName evidence="6 17">Aminopeptidase N</fullName>
        <ecNumber evidence="5 17">3.4.11.2</ecNumber>
    </recommendedName>
</protein>
<evidence type="ECO:0000259" key="18">
    <source>
        <dbReference type="Pfam" id="PF01433"/>
    </source>
</evidence>
<feature type="domain" description="Peptidase M1 alanyl aminopeptidase Ig-like fold" evidence="19">
    <location>
        <begin position="444"/>
        <end position="545"/>
    </location>
</feature>
<dbReference type="AlphaFoldDB" id="A0A7Y6NCA0"/>
<comment type="cofactor">
    <cofactor evidence="2">
        <name>Zn(2+)</name>
        <dbReference type="ChEBI" id="CHEBI:29105"/>
    </cofactor>
</comment>
<dbReference type="InterPro" id="IPR037144">
    <property type="entry name" value="Peptidase_M1_pepN_C_sf"/>
</dbReference>
<evidence type="ECO:0000313" key="23">
    <source>
        <dbReference type="Proteomes" id="UP000566985"/>
    </source>
</evidence>
<evidence type="ECO:0000256" key="12">
    <source>
        <dbReference type="ARBA" id="ARBA00022801"/>
    </source>
</evidence>
<dbReference type="InterPro" id="IPR042097">
    <property type="entry name" value="Aminopeptidase_N-like_N_sf"/>
</dbReference>
<evidence type="ECO:0000256" key="10">
    <source>
        <dbReference type="ARBA" id="ARBA00022670"/>
    </source>
</evidence>